<proteinExistence type="predicted"/>
<dbReference type="VEuPathDB" id="FungiDB:MUCCIDRAFT_108448"/>
<reference evidence="2 3" key="1">
    <citation type="submission" date="2015-06" db="EMBL/GenBank/DDBJ databases">
        <title>Expansion of signal transduction pathways in fungi by whole-genome duplication.</title>
        <authorList>
            <consortium name="DOE Joint Genome Institute"/>
            <person name="Corrochano L.M."/>
            <person name="Kuo A."/>
            <person name="Marcet-Houben M."/>
            <person name="Polaino S."/>
            <person name="Salamov A."/>
            <person name="Villalobos J.M."/>
            <person name="Alvarez M.I."/>
            <person name="Avalos J."/>
            <person name="Benito E.P."/>
            <person name="Benoit I."/>
            <person name="Burger G."/>
            <person name="Camino L.P."/>
            <person name="Canovas D."/>
            <person name="Cerda-Olmedo E."/>
            <person name="Cheng J.-F."/>
            <person name="Dominguez A."/>
            <person name="Elias M."/>
            <person name="Eslava A.P."/>
            <person name="Glaser F."/>
            <person name="Grimwood J."/>
            <person name="Gutierrez G."/>
            <person name="Heitman J."/>
            <person name="Henrissat B."/>
            <person name="Iturriaga E.A."/>
            <person name="Lang B.F."/>
            <person name="Lavin J.L."/>
            <person name="Lee S."/>
            <person name="Li W."/>
            <person name="Lindquist E."/>
            <person name="Lopez-Garcia S."/>
            <person name="Luque E.M."/>
            <person name="Marcos A.T."/>
            <person name="Martin J."/>
            <person name="Mccluskey K."/>
            <person name="Medina H.R."/>
            <person name="Miralles-Duran A."/>
            <person name="Miyazaki A."/>
            <person name="Munoz-Torres E."/>
            <person name="Oguiza J.A."/>
            <person name="Ohm R."/>
            <person name="Olmedo M."/>
            <person name="Orejas M."/>
            <person name="Ortiz-Castellanos L."/>
            <person name="Pisabarro A.G."/>
            <person name="Rodriguez-Romero J."/>
            <person name="Ruiz-Herrera J."/>
            <person name="Ruiz-Vazquez R."/>
            <person name="Sanz C."/>
            <person name="Schackwitz W."/>
            <person name="Schmutz J."/>
            <person name="Shahriari M."/>
            <person name="Shelest E."/>
            <person name="Silva-Franco F."/>
            <person name="Soanes D."/>
            <person name="Syed K."/>
            <person name="Tagua V.G."/>
            <person name="Talbot N.J."/>
            <person name="Thon M."/>
            <person name="De Vries R.P."/>
            <person name="Wiebenga A."/>
            <person name="Yadav J.S."/>
            <person name="Braun E.L."/>
            <person name="Baker S."/>
            <person name="Garre V."/>
            <person name="Horwitz B."/>
            <person name="Torres-Martinez S."/>
            <person name="Idnurm A."/>
            <person name="Herrera-Estrella A."/>
            <person name="Gabaldon T."/>
            <person name="Grigoriev I.V."/>
        </authorList>
    </citation>
    <scope>NUCLEOTIDE SEQUENCE [LARGE SCALE GENOMIC DNA]</scope>
    <source>
        <strain evidence="2 3">CBS 277.49</strain>
    </source>
</reference>
<feature type="region of interest" description="Disordered" evidence="1">
    <location>
        <begin position="86"/>
        <end position="109"/>
    </location>
</feature>
<accession>A0A168MA63</accession>
<keyword evidence="3" id="KW-1185">Reference proteome</keyword>
<dbReference type="OrthoDB" id="10521570at2759"/>
<evidence type="ECO:0000313" key="2">
    <source>
        <dbReference type="EMBL" id="OAD04618.1"/>
    </source>
</evidence>
<sequence length="194" mass="22008">MRKDRWKVIWRCLSTKTPTCKIPTGTLYAWNPSQQLAPRAERQPPETPMMATRKQHIAQASASSSRIGKDYLFSLTVNMVNTAVMSHQDRKQREKKDIGSKKKSTSPYYKQLAAGTNNSVVPVDQYKSTVTCSSYFHRTSKQAHLRDGHIKRISGAMVCYNIKCPRRLTSGFSSLAAQDDLALPPFRRSRNTNK</sequence>
<name>A0A168MA63_MUCCL</name>
<dbReference type="Proteomes" id="UP000077051">
    <property type="component" value="Unassembled WGS sequence"/>
</dbReference>
<evidence type="ECO:0000313" key="3">
    <source>
        <dbReference type="Proteomes" id="UP000077051"/>
    </source>
</evidence>
<dbReference type="EMBL" id="AMYB01000003">
    <property type="protein sequence ID" value="OAD04618.1"/>
    <property type="molecule type" value="Genomic_DNA"/>
</dbReference>
<comment type="caution">
    <text evidence="2">The sequence shown here is derived from an EMBL/GenBank/DDBJ whole genome shotgun (WGS) entry which is preliminary data.</text>
</comment>
<organism evidence="2 3">
    <name type="scientific">Mucor lusitanicus CBS 277.49</name>
    <dbReference type="NCBI Taxonomy" id="747725"/>
    <lineage>
        <taxon>Eukaryota</taxon>
        <taxon>Fungi</taxon>
        <taxon>Fungi incertae sedis</taxon>
        <taxon>Mucoromycota</taxon>
        <taxon>Mucoromycotina</taxon>
        <taxon>Mucoromycetes</taxon>
        <taxon>Mucorales</taxon>
        <taxon>Mucorineae</taxon>
        <taxon>Mucoraceae</taxon>
        <taxon>Mucor</taxon>
    </lineage>
</organism>
<protein>
    <submittedName>
        <fullName evidence="2">Uncharacterized protein</fullName>
    </submittedName>
</protein>
<evidence type="ECO:0000256" key="1">
    <source>
        <dbReference type="SAM" id="MobiDB-lite"/>
    </source>
</evidence>
<gene>
    <name evidence="2" type="ORF">MUCCIDRAFT_108448</name>
</gene>
<dbReference type="STRING" id="747725.A0A168MA63"/>
<dbReference type="AlphaFoldDB" id="A0A168MA63"/>
<feature type="compositionally biased region" description="Basic and acidic residues" evidence="1">
    <location>
        <begin position="87"/>
        <end position="100"/>
    </location>
</feature>